<organism evidence="2 3">
    <name type="scientific">Romanomermis culicivorax</name>
    <name type="common">Nematode worm</name>
    <dbReference type="NCBI Taxonomy" id="13658"/>
    <lineage>
        <taxon>Eukaryota</taxon>
        <taxon>Metazoa</taxon>
        <taxon>Ecdysozoa</taxon>
        <taxon>Nematoda</taxon>
        <taxon>Enoplea</taxon>
        <taxon>Dorylaimia</taxon>
        <taxon>Mermithida</taxon>
        <taxon>Mermithoidea</taxon>
        <taxon>Mermithidae</taxon>
        <taxon>Romanomermis</taxon>
    </lineage>
</organism>
<sequence length="61" mass="6871">MVHLVLLFDLAPINIKAELPQKSRAYVKYHAQRFLTYGSHARSAVPELWSKTTQLSTVASS</sequence>
<feature type="signal peptide" evidence="1">
    <location>
        <begin position="1"/>
        <end position="17"/>
    </location>
</feature>
<keyword evidence="2" id="KW-1185">Reference proteome</keyword>
<dbReference type="Proteomes" id="UP000887565">
    <property type="component" value="Unplaced"/>
</dbReference>
<name>A0A915IBG5_ROMCU</name>
<dbReference type="AlphaFoldDB" id="A0A915IBG5"/>
<keyword evidence="1" id="KW-0732">Signal</keyword>
<protein>
    <submittedName>
        <fullName evidence="3">Uncharacterized protein</fullName>
    </submittedName>
</protein>
<dbReference type="WBParaSite" id="nRc.2.0.1.t11232-RA">
    <property type="protein sequence ID" value="nRc.2.0.1.t11232-RA"/>
    <property type="gene ID" value="nRc.2.0.1.g11232"/>
</dbReference>
<evidence type="ECO:0000256" key="1">
    <source>
        <dbReference type="SAM" id="SignalP"/>
    </source>
</evidence>
<accession>A0A915IBG5</accession>
<proteinExistence type="predicted"/>
<feature type="chain" id="PRO_5036862802" evidence="1">
    <location>
        <begin position="18"/>
        <end position="61"/>
    </location>
</feature>
<reference evidence="3" key="1">
    <citation type="submission" date="2022-11" db="UniProtKB">
        <authorList>
            <consortium name="WormBaseParasite"/>
        </authorList>
    </citation>
    <scope>IDENTIFICATION</scope>
</reference>
<evidence type="ECO:0000313" key="3">
    <source>
        <dbReference type="WBParaSite" id="nRc.2.0.1.t11232-RA"/>
    </source>
</evidence>
<evidence type="ECO:0000313" key="2">
    <source>
        <dbReference type="Proteomes" id="UP000887565"/>
    </source>
</evidence>